<dbReference type="PANTHER" id="PTHR45947:SF3">
    <property type="entry name" value="SULFOQUINOVOSYL TRANSFERASE SQD2"/>
    <property type="match status" value="1"/>
</dbReference>
<gene>
    <name evidence="1" type="ORF">EDC64_108140</name>
</gene>
<keyword evidence="2" id="KW-1185">Reference proteome</keyword>
<dbReference type="Pfam" id="PF13692">
    <property type="entry name" value="Glyco_trans_1_4"/>
    <property type="match status" value="1"/>
</dbReference>
<keyword evidence="1" id="KW-0328">Glycosyltransferase</keyword>
<comment type="caution">
    <text evidence="1">The sequence shown here is derived from an EMBL/GenBank/DDBJ whole genome shotgun (WGS) entry which is preliminary data.</text>
</comment>
<dbReference type="SUPFAM" id="SSF53756">
    <property type="entry name" value="UDP-Glycosyltransferase/glycogen phosphorylase"/>
    <property type="match status" value="1"/>
</dbReference>
<dbReference type="Gene3D" id="3.40.50.2000">
    <property type="entry name" value="Glycogen Phosphorylase B"/>
    <property type="match status" value="2"/>
</dbReference>
<dbReference type="AlphaFoldDB" id="A0A4R3LTY7"/>
<protein>
    <submittedName>
        <fullName evidence="1">Phosphatidylinositol alpha-1,6-mannosyltransferase</fullName>
    </submittedName>
</protein>
<sequence>MGPAAARRLHGGTRGMVLIIRSGQRVFLGAAVLAAGRGGIARVARATARALAQHGVDVSLLSLLDDAPIRIDGRASTTARGSKVRFVGRSYAAALTHAAFLYDSIGIARAHARIPGFRRPYAVWIHGVEVWCPLPPDRMRALRGADLVLVNSHYTLARVEELHGPLPNARVCWLATEEDAAAPVPAARATGRPTVLMVGRVDRGTFYKGHQEVVAAWPALISTVPDARLVIVGDGTAMPDLHRLVRASPARDAIEIKGFVPEAEMPGIWNGAHVFAMPSRGEGFGLVYAEAMRHGVPVIASRQDAGQEINLDGVTGYNVDLDRPGDLTDRLRLLLTSPDRLVAMGAAGRARWQAHFRYGAFKDRFLEAIG</sequence>
<dbReference type="CDD" id="cd03801">
    <property type="entry name" value="GT4_PimA-like"/>
    <property type="match status" value="1"/>
</dbReference>
<dbReference type="Proteomes" id="UP000294664">
    <property type="component" value="Unassembled WGS sequence"/>
</dbReference>
<dbReference type="InterPro" id="IPR050194">
    <property type="entry name" value="Glycosyltransferase_grp1"/>
</dbReference>
<organism evidence="1 2">
    <name type="scientific">Aquabacter spiritensis</name>
    <dbReference type="NCBI Taxonomy" id="933073"/>
    <lineage>
        <taxon>Bacteria</taxon>
        <taxon>Pseudomonadati</taxon>
        <taxon>Pseudomonadota</taxon>
        <taxon>Alphaproteobacteria</taxon>
        <taxon>Hyphomicrobiales</taxon>
        <taxon>Xanthobacteraceae</taxon>
        <taxon>Aquabacter</taxon>
    </lineage>
</organism>
<dbReference type="GO" id="GO:0016758">
    <property type="term" value="F:hexosyltransferase activity"/>
    <property type="evidence" value="ECO:0007669"/>
    <property type="project" value="TreeGrafter"/>
</dbReference>
<dbReference type="PANTHER" id="PTHR45947">
    <property type="entry name" value="SULFOQUINOVOSYL TRANSFERASE SQD2"/>
    <property type="match status" value="1"/>
</dbReference>
<accession>A0A4R3LTY7</accession>
<keyword evidence="1" id="KW-0808">Transferase</keyword>
<evidence type="ECO:0000313" key="2">
    <source>
        <dbReference type="Proteomes" id="UP000294664"/>
    </source>
</evidence>
<proteinExistence type="predicted"/>
<evidence type="ECO:0000313" key="1">
    <source>
        <dbReference type="EMBL" id="TCT03974.1"/>
    </source>
</evidence>
<reference evidence="1 2" key="1">
    <citation type="submission" date="2019-03" db="EMBL/GenBank/DDBJ databases">
        <title>Genomic Encyclopedia of Type Strains, Phase IV (KMG-IV): sequencing the most valuable type-strain genomes for metagenomic binning, comparative biology and taxonomic classification.</title>
        <authorList>
            <person name="Goeker M."/>
        </authorList>
    </citation>
    <scope>NUCLEOTIDE SEQUENCE [LARGE SCALE GENOMIC DNA]</scope>
    <source>
        <strain evidence="1 2">DSM 9035</strain>
    </source>
</reference>
<dbReference type="EMBL" id="SMAI01000008">
    <property type="protein sequence ID" value="TCT03974.1"/>
    <property type="molecule type" value="Genomic_DNA"/>
</dbReference>
<name>A0A4R3LTY7_9HYPH</name>